<dbReference type="GO" id="GO:0003677">
    <property type="term" value="F:DNA binding"/>
    <property type="evidence" value="ECO:0007669"/>
    <property type="project" value="UniProtKB-KW"/>
</dbReference>
<evidence type="ECO:0000313" key="6">
    <source>
        <dbReference type="EMBL" id="SNY71100.1"/>
    </source>
</evidence>
<keyword evidence="7" id="KW-1185">Reference proteome</keyword>
<evidence type="ECO:0000256" key="1">
    <source>
        <dbReference type="ARBA" id="ARBA00023015"/>
    </source>
</evidence>
<evidence type="ECO:0000256" key="2">
    <source>
        <dbReference type="ARBA" id="ARBA00023125"/>
    </source>
</evidence>
<dbReference type="SMART" id="SM00421">
    <property type="entry name" value="HTH_LUXR"/>
    <property type="match status" value="1"/>
</dbReference>
<feature type="domain" description="HTH luxR-type" evidence="5">
    <location>
        <begin position="249"/>
        <end position="302"/>
    </location>
</feature>
<reference evidence="6 7" key="1">
    <citation type="submission" date="2017-09" db="EMBL/GenBank/DDBJ databases">
        <authorList>
            <person name="Ehlers B."/>
            <person name="Leendertz F.H."/>
        </authorList>
    </citation>
    <scope>NUCLEOTIDE SEQUENCE [LARGE SCALE GENOMIC DNA]</scope>
    <source>
        <strain evidence="6 7">CGMCC 4.6857</strain>
    </source>
</reference>
<evidence type="ECO:0000256" key="4">
    <source>
        <dbReference type="SAM" id="MobiDB-lite"/>
    </source>
</evidence>
<dbReference type="AlphaFoldDB" id="A0A285KER0"/>
<proteinExistence type="predicted"/>
<feature type="compositionally biased region" description="Basic and acidic residues" evidence="4">
    <location>
        <begin position="323"/>
        <end position="339"/>
    </location>
</feature>
<name>A0A285KER0_9ACTN</name>
<organism evidence="6 7">
    <name type="scientific">Paractinoplanes atraurantiacus</name>
    <dbReference type="NCBI Taxonomy" id="1036182"/>
    <lineage>
        <taxon>Bacteria</taxon>
        <taxon>Bacillati</taxon>
        <taxon>Actinomycetota</taxon>
        <taxon>Actinomycetes</taxon>
        <taxon>Micromonosporales</taxon>
        <taxon>Micromonosporaceae</taxon>
        <taxon>Paractinoplanes</taxon>
    </lineage>
</organism>
<accession>A0A285KER0</accession>
<dbReference type="SUPFAM" id="SSF46894">
    <property type="entry name" value="C-terminal effector domain of the bipartite response regulators"/>
    <property type="match status" value="1"/>
</dbReference>
<keyword evidence="2" id="KW-0238">DNA-binding</keyword>
<dbReference type="InterPro" id="IPR036388">
    <property type="entry name" value="WH-like_DNA-bd_sf"/>
</dbReference>
<dbReference type="InterPro" id="IPR016032">
    <property type="entry name" value="Sig_transdc_resp-reg_C-effctor"/>
</dbReference>
<keyword evidence="3" id="KW-0804">Transcription</keyword>
<protein>
    <submittedName>
        <fullName evidence="6">Regulatory protein, luxR family</fullName>
    </submittedName>
</protein>
<sequence length="339" mass="35421">MLPGPVDARVRDRIVAEAGGNPLALRELPRGLNPADLASGFGAYGGAGPSGGSAAHPRGEPVAERVETSFRRRVEELPERTRKVLLVAAGLLDEVDAVTQATGASVYQLSRLSLAAYRAPLADALALFDEKSRDAAERGDGRLHALTGLGRAILHNGHGDHRAAMAAAQDMASYRDLALHHWALRELVEAAAHAGEPQVAAGACAEARAQLRAASEGFTAMGATAFAERAAREVAATGETVRSRKTDGRDALTPQEATIAQLAEAGRTGTEIAAALFLSPRTVEGHRLTPGAHRGPGFARALTSPGPARPRSAPTTPAGTASRRWDCPAPRDRRPGPDR</sequence>
<dbReference type="Pfam" id="PF00196">
    <property type="entry name" value="GerE"/>
    <property type="match status" value="1"/>
</dbReference>
<feature type="compositionally biased region" description="Low complexity" evidence="4">
    <location>
        <begin position="303"/>
        <end position="322"/>
    </location>
</feature>
<evidence type="ECO:0000259" key="5">
    <source>
        <dbReference type="SMART" id="SM00421"/>
    </source>
</evidence>
<dbReference type="EMBL" id="OBDY01000039">
    <property type="protein sequence ID" value="SNY71100.1"/>
    <property type="molecule type" value="Genomic_DNA"/>
</dbReference>
<dbReference type="Proteomes" id="UP000219612">
    <property type="component" value="Unassembled WGS sequence"/>
</dbReference>
<gene>
    <name evidence="6" type="ORF">SAMN05421748_13922</name>
</gene>
<evidence type="ECO:0000256" key="3">
    <source>
        <dbReference type="ARBA" id="ARBA00023163"/>
    </source>
</evidence>
<feature type="region of interest" description="Disordered" evidence="4">
    <location>
        <begin position="285"/>
        <end position="339"/>
    </location>
</feature>
<dbReference type="PANTHER" id="PTHR44688:SF16">
    <property type="entry name" value="DNA-BINDING TRANSCRIPTIONAL ACTIVATOR DEVR_DOSR"/>
    <property type="match status" value="1"/>
</dbReference>
<dbReference type="Gene3D" id="1.10.10.10">
    <property type="entry name" value="Winged helix-like DNA-binding domain superfamily/Winged helix DNA-binding domain"/>
    <property type="match status" value="1"/>
</dbReference>
<evidence type="ECO:0000313" key="7">
    <source>
        <dbReference type="Proteomes" id="UP000219612"/>
    </source>
</evidence>
<dbReference type="PANTHER" id="PTHR44688">
    <property type="entry name" value="DNA-BINDING TRANSCRIPTIONAL ACTIVATOR DEVR_DOSR"/>
    <property type="match status" value="1"/>
</dbReference>
<keyword evidence="1" id="KW-0805">Transcription regulation</keyword>
<dbReference type="InterPro" id="IPR000792">
    <property type="entry name" value="Tscrpt_reg_LuxR_C"/>
</dbReference>
<dbReference type="GO" id="GO:0006355">
    <property type="term" value="P:regulation of DNA-templated transcription"/>
    <property type="evidence" value="ECO:0007669"/>
    <property type="project" value="InterPro"/>
</dbReference>